<dbReference type="RefSeq" id="WP_141980055.1">
    <property type="nucleotide sequence ID" value="NZ_VFPP01000001.1"/>
</dbReference>
<evidence type="ECO:0000256" key="1">
    <source>
        <dbReference type="SAM" id="MobiDB-lite"/>
    </source>
</evidence>
<dbReference type="InterPro" id="IPR024520">
    <property type="entry name" value="DUF3558"/>
</dbReference>
<comment type="caution">
    <text evidence="3">The sequence shown here is derived from an EMBL/GenBank/DDBJ whole genome shotgun (WGS) entry which is preliminary data.</text>
</comment>
<gene>
    <name evidence="3" type="ORF">FHX81_4596</name>
</gene>
<dbReference type="AlphaFoldDB" id="A0A543JH80"/>
<reference evidence="3 4" key="1">
    <citation type="submission" date="2019-06" db="EMBL/GenBank/DDBJ databases">
        <title>Sequencing the genomes of 1000 actinobacteria strains.</title>
        <authorList>
            <person name="Klenk H.-P."/>
        </authorList>
    </citation>
    <scope>NUCLEOTIDE SEQUENCE [LARGE SCALE GENOMIC DNA]</scope>
    <source>
        <strain evidence="3 4">DSM 45456</strain>
    </source>
</reference>
<feature type="chain" id="PRO_5039385039" evidence="2">
    <location>
        <begin position="21"/>
        <end position="194"/>
    </location>
</feature>
<evidence type="ECO:0000313" key="3">
    <source>
        <dbReference type="EMBL" id="TQM82198.1"/>
    </source>
</evidence>
<keyword evidence="4" id="KW-1185">Reference proteome</keyword>
<dbReference type="Proteomes" id="UP000316628">
    <property type="component" value="Unassembled WGS sequence"/>
</dbReference>
<feature type="signal peptide" evidence="2">
    <location>
        <begin position="1"/>
        <end position="20"/>
    </location>
</feature>
<dbReference type="EMBL" id="VFPP01000001">
    <property type="protein sequence ID" value="TQM82198.1"/>
    <property type="molecule type" value="Genomic_DNA"/>
</dbReference>
<evidence type="ECO:0000256" key="2">
    <source>
        <dbReference type="SAM" id="SignalP"/>
    </source>
</evidence>
<protein>
    <submittedName>
        <fullName evidence="3">Uncharacterized protein DUF3558</fullName>
    </submittedName>
</protein>
<keyword evidence="2" id="KW-0732">Signal</keyword>
<organism evidence="3 4">
    <name type="scientific">Saccharothrix saharensis</name>
    <dbReference type="NCBI Taxonomy" id="571190"/>
    <lineage>
        <taxon>Bacteria</taxon>
        <taxon>Bacillati</taxon>
        <taxon>Actinomycetota</taxon>
        <taxon>Actinomycetes</taxon>
        <taxon>Pseudonocardiales</taxon>
        <taxon>Pseudonocardiaceae</taxon>
        <taxon>Saccharothrix</taxon>
    </lineage>
</organism>
<name>A0A543JH80_9PSEU</name>
<evidence type="ECO:0000313" key="4">
    <source>
        <dbReference type="Proteomes" id="UP000316628"/>
    </source>
</evidence>
<accession>A0A543JH80</accession>
<dbReference type="OrthoDB" id="3700944at2"/>
<feature type="region of interest" description="Disordered" evidence="1">
    <location>
        <begin position="20"/>
        <end position="97"/>
    </location>
</feature>
<proteinExistence type="predicted"/>
<dbReference type="PROSITE" id="PS51257">
    <property type="entry name" value="PROKAR_LIPOPROTEIN"/>
    <property type="match status" value="1"/>
</dbReference>
<sequence>MRRVVPLLAALALLAGCSQSTDGSANPGGATPTTTTAADGPTSTKPTATSEERAKRPKTINIGDVDPCTLLTGPQRSEFGLDRPPQQGGAPDKESCTMSREDRKYFVALVTDSTAGIDDYAKSKGKVTKLEVGGFPALLVESTTDLGVTCSVPVDVSDGQVVDVRASSVGETDMPALCQIVQPVAAAVVTTLNE</sequence>
<dbReference type="Pfam" id="PF12079">
    <property type="entry name" value="DUF3558"/>
    <property type="match status" value="1"/>
</dbReference>
<feature type="compositionally biased region" description="Low complexity" evidence="1">
    <location>
        <begin position="27"/>
        <end position="44"/>
    </location>
</feature>